<evidence type="ECO:0000313" key="1">
    <source>
        <dbReference type="EMBL" id="RLW06986.1"/>
    </source>
</evidence>
<keyword evidence="2" id="KW-1185">Reference proteome</keyword>
<gene>
    <name evidence="1" type="ORF">DV515_00004162</name>
</gene>
<organism evidence="1 2">
    <name type="scientific">Chloebia gouldiae</name>
    <name type="common">Gouldian finch</name>
    <name type="synonym">Erythrura gouldiae</name>
    <dbReference type="NCBI Taxonomy" id="44316"/>
    <lineage>
        <taxon>Eukaryota</taxon>
        <taxon>Metazoa</taxon>
        <taxon>Chordata</taxon>
        <taxon>Craniata</taxon>
        <taxon>Vertebrata</taxon>
        <taxon>Euteleostomi</taxon>
        <taxon>Archelosauria</taxon>
        <taxon>Archosauria</taxon>
        <taxon>Dinosauria</taxon>
        <taxon>Saurischia</taxon>
        <taxon>Theropoda</taxon>
        <taxon>Coelurosauria</taxon>
        <taxon>Aves</taxon>
        <taxon>Neognathae</taxon>
        <taxon>Neoaves</taxon>
        <taxon>Telluraves</taxon>
        <taxon>Australaves</taxon>
        <taxon>Passeriformes</taxon>
        <taxon>Passeroidea</taxon>
        <taxon>Passeridae</taxon>
        <taxon>Chloebia</taxon>
    </lineage>
</organism>
<dbReference type="Proteomes" id="UP000276834">
    <property type="component" value="Unassembled WGS sequence"/>
</dbReference>
<reference evidence="1 2" key="1">
    <citation type="journal article" date="2018" name="Proc. R. Soc. B">
        <title>A non-coding region near Follistatin controls head colour polymorphism in the Gouldian finch.</title>
        <authorList>
            <person name="Toomey M.B."/>
            <person name="Marques C.I."/>
            <person name="Andrade P."/>
            <person name="Araujo P.M."/>
            <person name="Sabatino S."/>
            <person name="Gazda M.A."/>
            <person name="Afonso S."/>
            <person name="Lopes R.J."/>
            <person name="Corbo J.C."/>
            <person name="Carneiro M."/>
        </authorList>
    </citation>
    <scope>NUCLEOTIDE SEQUENCE [LARGE SCALE GENOMIC DNA]</scope>
    <source>
        <strain evidence="1">Red01</strain>
        <tissue evidence="1">Muscle</tissue>
    </source>
</reference>
<proteinExistence type="predicted"/>
<name>A0A3L8SRP6_CHLGU</name>
<evidence type="ECO:0000313" key="2">
    <source>
        <dbReference type="Proteomes" id="UP000276834"/>
    </source>
</evidence>
<sequence>MPYGSSLFTSVILGVKKEVQDASPMLPTLGMMWAIGVLNEHGMKSKKSLKPSFPLYEWTHIAKGYMSLGYNFLEIFYNFPLNRSSDKMKL</sequence>
<comment type="caution">
    <text evidence="1">The sequence shown here is derived from an EMBL/GenBank/DDBJ whole genome shotgun (WGS) entry which is preliminary data.</text>
</comment>
<protein>
    <submittedName>
        <fullName evidence="1">Uncharacterized protein</fullName>
    </submittedName>
</protein>
<accession>A0A3L8SRP6</accession>
<dbReference type="AlphaFoldDB" id="A0A3L8SRP6"/>
<dbReference type="EMBL" id="QUSF01000008">
    <property type="protein sequence ID" value="RLW06986.1"/>
    <property type="molecule type" value="Genomic_DNA"/>
</dbReference>